<feature type="modified residue" description="Phosphohistidine; by HPr" evidence="9">
    <location>
        <position position="75"/>
    </location>
</feature>
<dbReference type="RefSeq" id="WP_257822430.1">
    <property type="nucleotide sequence ID" value="NZ_JABXYM010000001.1"/>
</dbReference>
<evidence type="ECO:0000256" key="2">
    <source>
        <dbReference type="ARBA" id="ARBA00022448"/>
    </source>
</evidence>
<dbReference type="Pfam" id="PF02255">
    <property type="entry name" value="PTS_IIA"/>
    <property type="match status" value="1"/>
</dbReference>
<evidence type="ECO:0000256" key="1">
    <source>
        <dbReference type="ARBA" id="ARBA00004496"/>
    </source>
</evidence>
<dbReference type="Gene3D" id="1.20.58.80">
    <property type="entry name" value="Phosphotransferase system, lactose/cellobiose-type IIA subunit"/>
    <property type="match status" value="1"/>
</dbReference>
<dbReference type="Proteomes" id="UP001057753">
    <property type="component" value="Unassembled WGS sequence"/>
</dbReference>
<name>A0A9Q4B4C2_SALAG</name>
<dbReference type="EMBL" id="JABXYM010000001">
    <property type="protein sequence ID" value="MCR6098051.1"/>
    <property type="molecule type" value="Genomic_DNA"/>
</dbReference>
<evidence type="ECO:0000256" key="8">
    <source>
        <dbReference type="PIRSR" id="PIRSR000699-2"/>
    </source>
</evidence>
<evidence type="ECO:0000256" key="3">
    <source>
        <dbReference type="ARBA" id="ARBA00022490"/>
    </source>
</evidence>
<evidence type="ECO:0000313" key="12">
    <source>
        <dbReference type="Proteomes" id="UP001057753"/>
    </source>
</evidence>
<comment type="caution">
    <text evidence="11">The sequence shown here is derived from an EMBL/GenBank/DDBJ whole genome shotgun (WGS) entry which is preliminary data.</text>
</comment>
<evidence type="ECO:0000313" key="11">
    <source>
        <dbReference type="EMBL" id="MCR6098051.1"/>
    </source>
</evidence>
<dbReference type="AlphaFoldDB" id="A0A9Q4B4C2"/>
<evidence type="ECO:0000256" key="6">
    <source>
        <dbReference type="ARBA" id="ARBA00022683"/>
    </source>
</evidence>
<keyword evidence="8" id="KW-0479">Metal-binding</keyword>
<dbReference type="GO" id="GO:0009401">
    <property type="term" value="P:phosphoenolpyruvate-dependent sugar phosphotransferase system"/>
    <property type="evidence" value="ECO:0007669"/>
    <property type="project" value="UniProtKB-KW"/>
</dbReference>
<dbReference type="GO" id="GO:0046872">
    <property type="term" value="F:metal ion binding"/>
    <property type="evidence" value="ECO:0007669"/>
    <property type="project" value="UniProtKB-KW"/>
</dbReference>
<dbReference type="GO" id="GO:0016740">
    <property type="term" value="F:transferase activity"/>
    <property type="evidence" value="ECO:0007669"/>
    <property type="project" value="UniProtKB-KW"/>
</dbReference>
<keyword evidence="6" id="KW-0598">Phosphotransferase system</keyword>
<dbReference type="PANTHER" id="PTHR34382:SF7">
    <property type="entry name" value="PTS SYSTEM N,N'-DIACETYLCHITOBIOSE-SPECIFIC EIIA COMPONENT"/>
    <property type="match status" value="1"/>
</dbReference>
<dbReference type="InterPro" id="IPR036542">
    <property type="entry name" value="PTS_IIA_lac/cel_sf"/>
</dbReference>
<evidence type="ECO:0000256" key="5">
    <source>
        <dbReference type="ARBA" id="ARBA00022679"/>
    </source>
</evidence>
<keyword evidence="2" id="KW-0813">Transport</keyword>
<reference evidence="11" key="1">
    <citation type="submission" date="2020-06" db="EMBL/GenBank/DDBJ databases">
        <title>Insight into the genomes of haloalkaliphilic bacilli from Kenyan soda lakes.</title>
        <authorList>
            <person name="Mwirichia R."/>
            <person name="Villamizar G.C."/>
            <person name="Poehlein A."/>
            <person name="Mugweru J."/>
            <person name="Kipnyargis A."/>
            <person name="Kiplimo D."/>
            <person name="Orwa P."/>
            <person name="Daniel R."/>
        </authorList>
    </citation>
    <scope>NUCLEOTIDE SEQUENCE</scope>
    <source>
        <strain evidence="11">B1096_S55</strain>
    </source>
</reference>
<gene>
    <name evidence="11" type="ORF">HXA33_16045</name>
</gene>
<organism evidence="11 12">
    <name type="scientific">Salipaludibacillus agaradhaerens</name>
    <name type="common">Bacillus agaradhaerens</name>
    <dbReference type="NCBI Taxonomy" id="76935"/>
    <lineage>
        <taxon>Bacteria</taxon>
        <taxon>Bacillati</taxon>
        <taxon>Bacillota</taxon>
        <taxon>Bacilli</taxon>
        <taxon>Bacillales</taxon>
        <taxon>Bacillaceae</taxon>
    </lineage>
</organism>
<evidence type="ECO:0000256" key="7">
    <source>
        <dbReference type="PIRSR" id="PIRSR000699-1"/>
    </source>
</evidence>
<dbReference type="PIRSF" id="PIRSF000699">
    <property type="entry name" value="PTS_IILac_III"/>
    <property type="match status" value="1"/>
</dbReference>
<feature type="coiled-coil region" evidence="10">
    <location>
        <begin position="26"/>
        <end position="53"/>
    </location>
</feature>
<comment type="subcellular location">
    <subcellularLocation>
        <location evidence="1">Cytoplasm</location>
    </subcellularLocation>
</comment>
<dbReference type="GO" id="GO:0005737">
    <property type="term" value="C:cytoplasm"/>
    <property type="evidence" value="ECO:0007669"/>
    <property type="project" value="UniProtKB-SubCell"/>
</dbReference>
<keyword evidence="5" id="KW-0808">Transferase</keyword>
<feature type="active site" description="Tele-phosphohistidine intermediate" evidence="7">
    <location>
        <position position="75"/>
    </location>
</feature>
<evidence type="ECO:0000256" key="9">
    <source>
        <dbReference type="PROSITE-ProRule" id="PRU00418"/>
    </source>
</evidence>
<dbReference type="PROSITE" id="PS51095">
    <property type="entry name" value="PTS_EIIA_TYPE_3"/>
    <property type="match status" value="1"/>
</dbReference>
<feature type="binding site" evidence="8">
    <location>
        <position position="78"/>
    </location>
    <ligand>
        <name>Mg(2+)</name>
        <dbReference type="ChEBI" id="CHEBI:18420"/>
        <note>ligand shared between all trimeric partners</note>
    </ligand>
</feature>
<sequence length="106" mass="11819">MDYQETIMGIIVNGGNARSKSMEAISEAKEGNYDQARKKIDEAAQDLAKAHRVQTDLIQGEARGENTDVTLLMVHAQDHLMNAMTVKDMANEFIALYEKNDTSCKK</sequence>
<keyword evidence="4" id="KW-0762">Sugar transport</keyword>
<comment type="cofactor">
    <cofactor evidence="8">
        <name>Mg(2+)</name>
        <dbReference type="ChEBI" id="CHEBI:18420"/>
    </cofactor>
    <text evidence="8">Binds 1 Mg(2+) ion per trimer.</text>
</comment>
<evidence type="ECO:0000256" key="4">
    <source>
        <dbReference type="ARBA" id="ARBA00022597"/>
    </source>
</evidence>
<evidence type="ECO:0000256" key="10">
    <source>
        <dbReference type="SAM" id="Coils"/>
    </source>
</evidence>
<keyword evidence="8" id="KW-0460">Magnesium</keyword>
<keyword evidence="12" id="KW-1185">Reference proteome</keyword>
<dbReference type="InterPro" id="IPR003188">
    <property type="entry name" value="PTS_IIA_lac/cel"/>
</dbReference>
<accession>A0A9Q4B4C2</accession>
<dbReference type="SUPFAM" id="SSF46973">
    <property type="entry name" value="Enzyme IIa from lactose specific PTS, IIa-lac"/>
    <property type="match status" value="1"/>
</dbReference>
<dbReference type="CDD" id="cd00215">
    <property type="entry name" value="PTS_IIA_lac"/>
    <property type="match status" value="1"/>
</dbReference>
<proteinExistence type="predicted"/>
<dbReference type="PANTHER" id="PTHR34382">
    <property type="entry name" value="PTS SYSTEM N,N'-DIACETYLCHITOBIOSE-SPECIFIC EIIA COMPONENT"/>
    <property type="match status" value="1"/>
</dbReference>
<dbReference type="FunFam" id="1.20.58.80:FF:000001">
    <property type="entry name" value="PTS system, lactose-specific IIa component"/>
    <property type="match status" value="1"/>
</dbReference>
<keyword evidence="3" id="KW-0963">Cytoplasm</keyword>
<keyword evidence="10" id="KW-0175">Coiled coil</keyword>
<protein>
    <submittedName>
        <fullName evidence="11">PTS lactose/cellobiose transporter subunit IIA</fullName>
    </submittedName>
</protein>